<feature type="non-terminal residue" evidence="1">
    <location>
        <position position="1"/>
    </location>
</feature>
<evidence type="ECO:0008006" key="2">
    <source>
        <dbReference type="Google" id="ProtNLM"/>
    </source>
</evidence>
<organism evidence="1">
    <name type="scientific">marine sediment metagenome</name>
    <dbReference type="NCBI Taxonomy" id="412755"/>
    <lineage>
        <taxon>unclassified sequences</taxon>
        <taxon>metagenomes</taxon>
        <taxon>ecological metagenomes</taxon>
    </lineage>
</organism>
<proteinExistence type="predicted"/>
<dbReference type="AlphaFoldDB" id="X0V480"/>
<gene>
    <name evidence="1" type="ORF">S01H1_38724</name>
</gene>
<protein>
    <recommendedName>
        <fullName evidence="2">Carboxymuconolactone decarboxylase-like domain-containing protein</fullName>
    </recommendedName>
</protein>
<dbReference type="SUPFAM" id="SSF69118">
    <property type="entry name" value="AhpD-like"/>
    <property type="match status" value="1"/>
</dbReference>
<dbReference type="PANTHER" id="PTHR34846">
    <property type="entry name" value="4-CARBOXYMUCONOLACTONE DECARBOXYLASE FAMILY PROTEIN (AFU_ORTHOLOGUE AFUA_6G11590)"/>
    <property type="match status" value="1"/>
</dbReference>
<sequence length="104" mass="11512">GYEFGQHVVIGKREGLSDEEIERVTRGPDAEGWDPFDATLLRATDELHTDAFLSDATWKALAARYDTQQLMDVVFTVGQYNLVSMAVNTLGVQQDEGFPGFPTS</sequence>
<dbReference type="Gene3D" id="1.20.1290.10">
    <property type="entry name" value="AhpD-like"/>
    <property type="match status" value="1"/>
</dbReference>
<comment type="caution">
    <text evidence="1">The sequence shown here is derived from an EMBL/GenBank/DDBJ whole genome shotgun (WGS) entry which is preliminary data.</text>
</comment>
<evidence type="ECO:0000313" key="1">
    <source>
        <dbReference type="EMBL" id="GAG07328.1"/>
    </source>
</evidence>
<dbReference type="PANTHER" id="PTHR34846:SF5">
    <property type="entry name" value="CARBOXYMUCONOLACTONE DECARBOXYLASE-LIKE DOMAIN-CONTAINING PROTEIN"/>
    <property type="match status" value="1"/>
</dbReference>
<dbReference type="InterPro" id="IPR029032">
    <property type="entry name" value="AhpD-like"/>
</dbReference>
<accession>X0V480</accession>
<reference evidence="1" key="1">
    <citation type="journal article" date="2014" name="Front. Microbiol.">
        <title>High frequency of phylogenetically diverse reductive dehalogenase-homologous genes in deep subseafloor sedimentary metagenomes.</title>
        <authorList>
            <person name="Kawai M."/>
            <person name="Futagami T."/>
            <person name="Toyoda A."/>
            <person name="Takaki Y."/>
            <person name="Nishi S."/>
            <person name="Hori S."/>
            <person name="Arai W."/>
            <person name="Tsubouchi T."/>
            <person name="Morono Y."/>
            <person name="Uchiyama I."/>
            <person name="Ito T."/>
            <person name="Fujiyama A."/>
            <person name="Inagaki F."/>
            <person name="Takami H."/>
        </authorList>
    </citation>
    <scope>NUCLEOTIDE SEQUENCE</scope>
    <source>
        <strain evidence="1">Expedition CK06-06</strain>
    </source>
</reference>
<name>X0V480_9ZZZZ</name>
<dbReference type="EMBL" id="BARS01024392">
    <property type="protein sequence ID" value="GAG07328.1"/>
    <property type="molecule type" value="Genomic_DNA"/>
</dbReference>